<dbReference type="Proteomes" id="UP000076722">
    <property type="component" value="Unassembled WGS sequence"/>
</dbReference>
<gene>
    <name evidence="3" type="ORF">SISNIDRAFT_485456</name>
</gene>
<feature type="region of interest" description="Disordered" evidence="1">
    <location>
        <begin position="129"/>
        <end position="148"/>
    </location>
</feature>
<evidence type="ECO:0000259" key="2">
    <source>
        <dbReference type="Pfam" id="PF20415"/>
    </source>
</evidence>
<organism evidence="3 4">
    <name type="scientific">Sistotremastrum niveocremeum HHB9708</name>
    <dbReference type="NCBI Taxonomy" id="1314777"/>
    <lineage>
        <taxon>Eukaryota</taxon>
        <taxon>Fungi</taxon>
        <taxon>Dikarya</taxon>
        <taxon>Basidiomycota</taxon>
        <taxon>Agaricomycotina</taxon>
        <taxon>Agaricomycetes</taxon>
        <taxon>Sistotremastrales</taxon>
        <taxon>Sistotremastraceae</taxon>
        <taxon>Sertulicium</taxon>
        <taxon>Sertulicium niveocremeum</taxon>
    </lineage>
</organism>
<evidence type="ECO:0000313" key="3">
    <source>
        <dbReference type="EMBL" id="KZS93854.1"/>
    </source>
</evidence>
<dbReference type="Pfam" id="PF20415">
    <property type="entry name" value="DUF6699"/>
    <property type="match status" value="1"/>
</dbReference>
<feature type="compositionally biased region" description="Basic and acidic residues" evidence="1">
    <location>
        <begin position="113"/>
        <end position="122"/>
    </location>
</feature>
<evidence type="ECO:0000313" key="4">
    <source>
        <dbReference type="Proteomes" id="UP000076722"/>
    </source>
</evidence>
<name>A0A164V688_9AGAM</name>
<feature type="domain" description="DUF6699" evidence="2">
    <location>
        <begin position="171"/>
        <end position="295"/>
    </location>
</feature>
<dbReference type="AlphaFoldDB" id="A0A164V688"/>
<dbReference type="InterPro" id="IPR046522">
    <property type="entry name" value="DUF6699"/>
</dbReference>
<reference evidence="3 4" key="1">
    <citation type="journal article" date="2016" name="Mol. Biol. Evol.">
        <title>Comparative Genomics of Early-Diverging Mushroom-Forming Fungi Provides Insights into the Origins of Lignocellulose Decay Capabilities.</title>
        <authorList>
            <person name="Nagy L.G."/>
            <person name="Riley R."/>
            <person name="Tritt A."/>
            <person name="Adam C."/>
            <person name="Daum C."/>
            <person name="Floudas D."/>
            <person name="Sun H."/>
            <person name="Yadav J.S."/>
            <person name="Pangilinan J."/>
            <person name="Larsson K.H."/>
            <person name="Matsuura K."/>
            <person name="Barry K."/>
            <person name="Labutti K."/>
            <person name="Kuo R."/>
            <person name="Ohm R.A."/>
            <person name="Bhattacharya S.S."/>
            <person name="Shirouzu T."/>
            <person name="Yoshinaga Y."/>
            <person name="Martin F.M."/>
            <person name="Grigoriev I.V."/>
            <person name="Hibbett D.S."/>
        </authorList>
    </citation>
    <scope>NUCLEOTIDE SEQUENCE [LARGE SCALE GENOMIC DNA]</scope>
    <source>
        <strain evidence="3 4">HHB9708</strain>
    </source>
</reference>
<accession>A0A164V688</accession>
<protein>
    <recommendedName>
        <fullName evidence="2">DUF6699 domain-containing protein</fullName>
    </recommendedName>
</protein>
<feature type="region of interest" description="Disordered" evidence="1">
    <location>
        <begin position="102"/>
        <end position="122"/>
    </location>
</feature>
<sequence length="311" mass="34951">MNACSQAKTSRIASQTTVNKEGCIDRRAEDGTTRVLVLDHHVVDHRSRYNPKSAASTVRMSFQLMLPRFSHLPPEEASGYEKMYIQPPPPYSPLDDVVTPPLLSHPPRKPLRRSGEVDHLWKEGDRIGGASGICSSDERKKRAESAQQSVDRYPIPPFLHVILQSANTHMRIDLSRPSTNIRWTSASAEACMKDAATCPPLTSMRITCPSLPWTVDVARPDGGDITCADVIETIIAELEKEVTDREWMAIPQRSRGRAIRSLKRNCQSDVKRGESRTGVTRRDFLMGRTWLERLALSRHGFGIFQLYTSFA</sequence>
<dbReference type="EMBL" id="KV419406">
    <property type="protein sequence ID" value="KZS93854.1"/>
    <property type="molecule type" value="Genomic_DNA"/>
</dbReference>
<evidence type="ECO:0000256" key="1">
    <source>
        <dbReference type="SAM" id="MobiDB-lite"/>
    </source>
</evidence>
<dbReference type="STRING" id="1314777.A0A164V688"/>
<proteinExistence type="predicted"/>
<keyword evidence="4" id="KW-1185">Reference proteome</keyword>
<dbReference type="OrthoDB" id="2783256at2759"/>